<evidence type="ECO:0000256" key="14">
    <source>
        <dbReference type="PIRSR" id="PIRSR605856-51"/>
    </source>
</evidence>
<dbReference type="GO" id="GO:0004124">
    <property type="term" value="F:cysteine synthase activity"/>
    <property type="evidence" value="ECO:0007669"/>
    <property type="project" value="UniProtKB-EC"/>
</dbReference>
<dbReference type="SUPFAM" id="SSF53686">
    <property type="entry name" value="Tryptophan synthase beta subunit-like PLP-dependent enzymes"/>
    <property type="match status" value="1"/>
</dbReference>
<evidence type="ECO:0000256" key="12">
    <source>
        <dbReference type="ARBA" id="ARBA00047931"/>
    </source>
</evidence>
<evidence type="ECO:0000256" key="5">
    <source>
        <dbReference type="ARBA" id="ARBA00019371"/>
    </source>
</evidence>
<dbReference type="HOGENOM" id="CLU_021018_1_0_10"/>
<dbReference type="CDD" id="cd01561">
    <property type="entry name" value="CBS_like"/>
    <property type="match status" value="1"/>
</dbReference>
<dbReference type="PANTHER" id="PTHR10314">
    <property type="entry name" value="CYSTATHIONINE BETA-SYNTHASE"/>
    <property type="match status" value="1"/>
</dbReference>
<dbReference type="Pfam" id="PF00291">
    <property type="entry name" value="PALP"/>
    <property type="match status" value="1"/>
</dbReference>
<comment type="catalytic activity">
    <reaction evidence="12">
        <text>O-acetyl-L-serine + hydrogen sulfide = L-cysteine + acetate</text>
        <dbReference type="Rhea" id="RHEA:14829"/>
        <dbReference type="ChEBI" id="CHEBI:29919"/>
        <dbReference type="ChEBI" id="CHEBI:30089"/>
        <dbReference type="ChEBI" id="CHEBI:35235"/>
        <dbReference type="ChEBI" id="CHEBI:58340"/>
        <dbReference type="EC" id="2.5.1.47"/>
    </reaction>
</comment>
<dbReference type="FunFam" id="3.40.50.1100:FF:000002">
    <property type="entry name" value="Cysteine synthase"/>
    <property type="match status" value="1"/>
</dbReference>
<evidence type="ECO:0000256" key="2">
    <source>
        <dbReference type="ARBA" id="ARBA00004962"/>
    </source>
</evidence>
<name>A4SCW3_CHLPM</name>
<dbReference type="Gene3D" id="3.40.50.1100">
    <property type="match status" value="2"/>
</dbReference>
<reference evidence="16" key="1">
    <citation type="submission" date="2007-03" db="EMBL/GenBank/DDBJ databases">
        <title>Complete sequence of Prosthecochloris vibrioformis DSM 265.</title>
        <authorList>
            <consortium name="US DOE Joint Genome Institute"/>
            <person name="Copeland A."/>
            <person name="Lucas S."/>
            <person name="Lapidus A."/>
            <person name="Barry K."/>
            <person name="Detter J.C."/>
            <person name="Glavina del Rio T."/>
            <person name="Hammon N."/>
            <person name="Israni S."/>
            <person name="Pitluck S."/>
            <person name="Schmutz J."/>
            <person name="Larimer F."/>
            <person name="Land M."/>
            <person name="Hauser L."/>
            <person name="Mikhailova N."/>
            <person name="Li T."/>
            <person name="Overmann J."/>
            <person name="Schuster S.C."/>
            <person name="Bryant D.A."/>
            <person name="Richardson P."/>
        </authorList>
    </citation>
    <scope>NUCLEOTIDE SEQUENCE [LARGE SCALE GENOMIC DNA]</scope>
    <source>
        <strain evidence="16">DSM 265</strain>
    </source>
</reference>
<dbReference type="GO" id="GO:0005737">
    <property type="term" value="C:cytoplasm"/>
    <property type="evidence" value="ECO:0007669"/>
    <property type="project" value="UniProtKB-ARBA"/>
</dbReference>
<evidence type="ECO:0000256" key="6">
    <source>
        <dbReference type="ARBA" id="ARBA00022605"/>
    </source>
</evidence>
<feature type="binding site" evidence="13">
    <location>
        <position position="267"/>
    </location>
    <ligand>
        <name>pyridoxal 5'-phosphate</name>
        <dbReference type="ChEBI" id="CHEBI:597326"/>
    </ligand>
</feature>
<evidence type="ECO:0000256" key="4">
    <source>
        <dbReference type="ARBA" id="ARBA00012681"/>
    </source>
</evidence>
<dbReference type="NCBIfam" id="TIGR01136">
    <property type="entry name" value="cysKM"/>
    <property type="match status" value="1"/>
</dbReference>
<comment type="cofactor">
    <cofactor evidence="1 13">
        <name>pyridoxal 5'-phosphate</name>
        <dbReference type="ChEBI" id="CHEBI:597326"/>
    </cofactor>
</comment>
<evidence type="ECO:0000256" key="13">
    <source>
        <dbReference type="PIRSR" id="PIRSR605856-50"/>
    </source>
</evidence>
<feature type="modified residue" description="N6-(pyridoxal phosphate)lysine" evidence="14">
    <location>
        <position position="45"/>
    </location>
</feature>
<comment type="similarity">
    <text evidence="3">Belongs to the cysteine synthase/cystathionine beta-synthase family.</text>
</comment>
<dbReference type="STRING" id="290318.Cvib_0300"/>
<dbReference type="EC" id="2.5.1.47" evidence="4"/>
<keyword evidence="8 13" id="KW-0663">Pyridoxal phosphate</keyword>
<dbReference type="InterPro" id="IPR050214">
    <property type="entry name" value="Cys_Synth/Cystath_Beta-Synth"/>
</dbReference>
<feature type="binding site" evidence="13">
    <location>
        <begin position="179"/>
        <end position="183"/>
    </location>
    <ligand>
        <name>pyridoxal 5'-phosphate</name>
        <dbReference type="ChEBI" id="CHEBI:597326"/>
    </ligand>
</feature>
<gene>
    <name evidence="16" type="ordered locus">Cvib_0300</name>
</gene>
<dbReference type="InterPro" id="IPR005856">
    <property type="entry name" value="Cys_synth"/>
</dbReference>
<protein>
    <recommendedName>
        <fullName evidence="5">Cysteine synthase</fullName>
        <ecNumber evidence="4">2.5.1.47</ecNumber>
    </recommendedName>
    <alternativeName>
        <fullName evidence="10">O-acetylserine (thiol)-lyase</fullName>
    </alternativeName>
    <alternativeName>
        <fullName evidence="11">O-acetylserine sulfhydrylase</fullName>
    </alternativeName>
</protein>
<proteinExistence type="inferred from homology"/>
<dbReference type="FunFam" id="3.40.50.1100:FF:000067">
    <property type="entry name" value="Cysteine synthase"/>
    <property type="match status" value="1"/>
</dbReference>
<feature type="domain" description="Tryptophan synthase beta chain-like PALP" evidence="15">
    <location>
        <begin position="8"/>
        <end position="295"/>
    </location>
</feature>
<evidence type="ECO:0000256" key="8">
    <source>
        <dbReference type="ARBA" id="ARBA00022898"/>
    </source>
</evidence>
<dbReference type="InterPro" id="IPR036052">
    <property type="entry name" value="TrpB-like_PALP_sf"/>
</dbReference>
<accession>A4SCW3</accession>
<feature type="binding site" evidence="13">
    <location>
        <position position="75"/>
    </location>
    <ligand>
        <name>pyridoxal 5'-phosphate</name>
        <dbReference type="ChEBI" id="CHEBI:597326"/>
    </ligand>
</feature>
<evidence type="ECO:0000256" key="9">
    <source>
        <dbReference type="ARBA" id="ARBA00023192"/>
    </source>
</evidence>
<evidence type="ECO:0000256" key="10">
    <source>
        <dbReference type="ARBA" id="ARBA00030296"/>
    </source>
</evidence>
<comment type="pathway">
    <text evidence="2">Amino-acid biosynthesis; L-cysteine biosynthesis; L-cysteine from L-serine: step 2/2.</text>
</comment>
<keyword evidence="6" id="KW-0028">Amino-acid biosynthesis</keyword>
<keyword evidence="9" id="KW-0198">Cysteine biosynthesis</keyword>
<evidence type="ECO:0000256" key="3">
    <source>
        <dbReference type="ARBA" id="ARBA00007103"/>
    </source>
</evidence>
<dbReference type="NCBIfam" id="TIGR01139">
    <property type="entry name" value="cysK"/>
    <property type="match status" value="1"/>
</dbReference>
<dbReference type="EMBL" id="CP000607">
    <property type="protein sequence ID" value="ABP36322.1"/>
    <property type="molecule type" value="Genomic_DNA"/>
</dbReference>
<dbReference type="InterPro" id="IPR005859">
    <property type="entry name" value="CysK"/>
</dbReference>
<keyword evidence="7 16" id="KW-0808">Transferase</keyword>
<evidence type="ECO:0000256" key="1">
    <source>
        <dbReference type="ARBA" id="ARBA00001933"/>
    </source>
</evidence>
<sequence>MKTLYGNITETVGRTPLVRLNRMSEGCRAEVLVKLESFNPLSSVKDRIAVSMIEDAESSGRIGAETTLVEPTSGNTGVGLAFACAAKGIRLMLVMPDSMSVERRRLMRILGAELVLTPGSGGMTGAIREAERLLEEIPDSLMLQQFSNPANPEAHRRTTAVELLEDTGGSIDFFVAGVGTGGTVTGVGEVLKASCPGVRIVAVEPEDSPVLSGGQPGPHKIQGIGAGFVPPVLNLEVIDEVVRVKAEEAGEVARQLALKEGILAGISSGAALKAGLDVARREGMEGKRVVVLLPDSGERYLSTWLFEEE</sequence>
<organism evidence="16">
    <name type="scientific">Chlorobium phaeovibrioides (strain DSM 265 / 1930)</name>
    <name type="common">Prosthecochloris vibrioformis (strain DSM 265)</name>
    <dbReference type="NCBI Taxonomy" id="290318"/>
    <lineage>
        <taxon>Bacteria</taxon>
        <taxon>Pseudomonadati</taxon>
        <taxon>Chlorobiota</taxon>
        <taxon>Chlorobiia</taxon>
        <taxon>Chlorobiales</taxon>
        <taxon>Chlorobiaceae</taxon>
        <taxon>Chlorobium/Pelodictyon group</taxon>
        <taxon>Chlorobium</taxon>
    </lineage>
</organism>
<dbReference type="AlphaFoldDB" id="A4SCW3"/>
<dbReference type="InterPro" id="IPR001926">
    <property type="entry name" value="TrpB-like_PALP"/>
</dbReference>
<dbReference type="GO" id="GO:0006535">
    <property type="term" value="P:cysteine biosynthetic process from serine"/>
    <property type="evidence" value="ECO:0007669"/>
    <property type="project" value="InterPro"/>
</dbReference>
<evidence type="ECO:0000256" key="11">
    <source>
        <dbReference type="ARBA" id="ARBA00033075"/>
    </source>
</evidence>
<evidence type="ECO:0000313" key="16">
    <source>
        <dbReference type="EMBL" id="ABP36322.1"/>
    </source>
</evidence>
<dbReference type="eggNOG" id="COG0031">
    <property type="taxonomic scope" value="Bacteria"/>
</dbReference>
<evidence type="ECO:0000259" key="15">
    <source>
        <dbReference type="Pfam" id="PF00291"/>
    </source>
</evidence>
<dbReference type="KEGG" id="pvi:Cvib_0300"/>
<evidence type="ECO:0000256" key="7">
    <source>
        <dbReference type="ARBA" id="ARBA00022679"/>
    </source>
</evidence>
<dbReference type="OrthoDB" id="9808024at2"/>